<dbReference type="PANTHER" id="PTHR24100:SF144">
    <property type="entry name" value="SELECTION AND UPKEEP OF INTRAEPITHELIAL T-CELLS PROTEIN 2 ISOFORM X1"/>
    <property type="match status" value="1"/>
</dbReference>
<dbReference type="Pfam" id="PF07686">
    <property type="entry name" value="V-set"/>
    <property type="match status" value="1"/>
</dbReference>
<dbReference type="InterPro" id="IPR007110">
    <property type="entry name" value="Ig-like_dom"/>
</dbReference>
<proteinExistence type="predicted"/>
<dbReference type="AlphaFoldDB" id="A0A8T2K0Q9"/>
<evidence type="ECO:0000256" key="5">
    <source>
        <dbReference type="ARBA" id="ARBA00023180"/>
    </source>
</evidence>
<dbReference type="OrthoDB" id="9986391at2759"/>
<keyword evidence="7" id="KW-0812">Transmembrane</keyword>
<evidence type="ECO:0000256" key="7">
    <source>
        <dbReference type="SAM" id="Phobius"/>
    </source>
</evidence>
<evidence type="ECO:0000256" key="2">
    <source>
        <dbReference type="ARBA" id="ARBA00022729"/>
    </source>
</evidence>
<dbReference type="FunFam" id="2.60.40.10:FF:000142">
    <property type="entry name" value="V-set domain-containing T-cell activation inhibitor 1"/>
    <property type="match status" value="1"/>
</dbReference>
<evidence type="ECO:0000313" key="9">
    <source>
        <dbReference type="EMBL" id="KAG8449918.1"/>
    </source>
</evidence>
<dbReference type="PROSITE" id="PS50835">
    <property type="entry name" value="IG_LIKE"/>
    <property type="match status" value="2"/>
</dbReference>
<protein>
    <recommendedName>
        <fullName evidence="8">Ig-like domain-containing protein</fullName>
    </recommendedName>
</protein>
<dbReference type="SUPFAM" id="SSF48726">
    <property type="entry name" value="Immunoglobulin"/>
    <property type="match status" value="2"/>
</dbReference>
<dbReference type="EMBL" id="JAACNH010000003">
    <property type="protein sequence ID" value="KAG8449918.1"/>
    <property type="molecule type" value="Genomic_DNA"/>
</dbReference>
<dbReference type="GO" id="GO:0001817">
    <property type="term" value="P:regulation of cytokine production"/>
    <property type="evidence" value="ECO:0007669"/>
    <property type="project" value="TreeGrafter"/>
</dbReference>
<keyword evidence="10" id="KW-1185">Reference proteome</keyword>
<reference evidence="9" key="1">
    <citation type="thesis" date="2020" institute="ProQuest LLC" country="789 East Eisenhower Parkway, Ann Arbor, MI, USA">
        <title>Comparative Genomics and Chromosome Evolution.</title>
        <authorList>
            <person name="Mudd A.B."/>
        </authorList>
    </citation>
    <scope>NUCLEOTIDE SEQUENCE</scope>
    <source>
        <strain evidence="9">Female2</strain>
        <tissue evidence="9">Blood</tissue>
    </source>
</reference>
<dbReference type="InterPro" id="IPR036179">
    <property type="entry name" value="Ig-like_dom_sf"/>
</dbReference>
<sequence length="226" mass="26034">MGTENMEICWYRSSLIPYVHLYEKQQDNYTQQMEEFINRTELIKDDIARGNISLIIRNVTASDLGEYNCFFETDQHHGRAKVDLSVLLMGTEPTIWTKCTGTMNMAVCESHGWNPKPTLTWTDDLGNVIDPSMAKELRDEDNLFTIISIIYFPIYGNVTCSVRNEMLNQGKQSSSLSKGNDSLEHETRHRHLVFILLGGFILICISLRGCIHWMNYRNLQTEIVSD</sequence>
<feature type="domain" description="Ig-like" evidence="8">
    <location>
        <begin position="1"/>
        <end position="85"/>
    </location>
</feature>
<evidence type="ECO:0000256" key="4">
    <source>
        <dbReference type="ARBA" id="ARBA00023157"/>
    </source>
</evidence>
<evidence type="ECO:0000256" key="3">
    <source>
        <dbReference type="ARBA" id="ARBA00023136"/>
    </source>
</evidence>
<name>A0A8T2K0Q9_9PIPI</name>
<evidence type="ECO:0000313" key="10">
    <source>
        <dbReference type="Proteomes" id="UP000812440"/>
    </source>
</evidence>
<dbReference type="InterPro" id="IPR013783">
    <property type="entry name" value="Ig-like_fold"/>
</dbReference>
<gene>
    <name evidence="9" type="ORF">GDO86_016552</name>
</gene>
<comment type="caution">
    <text evidence="9">The sequence shown here is derived from an EMBL/GenBank/DDBJ whole genome shotgun (WGS) entry which is preliminary data.</text>
</comment>
<organism evidence="9 10">
    <name type="scientific">Hymenochirus boettgeri</name>
    <name type="common">Congo dwarf clawed frog</name>
    <dbReference type="NCBI Taxonomy" id="247094"/>
    <lineage>
        <taxon>Eukaryota</taxon>
        <taxon>Metazoa</taxon>
        <taxon>Chordata</taxon>
        <taxon>Craniata</taxon>
        <taxon>Vertebrata</taxon>
        <taxon>Euteleostomi</taxon>
        <taxon>Amphibia</taxon>
        <taxon>Batrachia</taxon>
        <taxon>Anura</taxon>
        <taxon>Pipoidea</taxon>
        <taxon>Pipidae</taxon>
        <taxon>Pipinae</taxon>
        <taxon>Hymenochirus</taxon>
    </lineage>
</organism>
<feature type="domain" description="Ig-like" evidence="8">
    <location>
        <begin position="108"/>
        <end position="177"/>
    </location>
</feature>
<dbReference type="GO" id="GO:0009897">
    <property type="term" value="C:external side of plasma membrane"/>
    <property type="evidence" value="ECO:0007669"/>
    <property type="project" value="TreeGrafter"/>
</dbReference>
<dbReference type="Pfam" id="PF22705">
    <property type="entry name" value="C2-set_3"/>
    <property type="match status" value="1"/>
</dbReference>
<dbReference type="GO" id="GO:0005102">
    <property type="term" value="F:signaling receptor binding"/>
    <property type="evidence" value="ECO:0007669"/>
    <property type="project" value="TreeGrafter"/>
</dbReference>
<dbReference type="PANTHER" id="PTHR24100">
    <property type="entry name" value="BUTYROPHILIN"/>
    <property type="match status" value="1"/>
</dbReference>
<dbReference type="InterPro" id="IPR053896">
    <property type="entry name" value="BTN3A2-like_Ig-C"/>
</dbReference>
<dbReference type="Proteomes" id="UP000812440">
    <property type="component" value="Chromosome 8_10"/>
</dbReference>
<evidence type="ECO:0000256" key="1">
    <source>
        <dbReference type="ARBA" id="ARBA00004370"/>
    </source>
</evidence>
<evidence type="ECO:0000256" key="6">
    <source>
        <dbReference type="ARBA" id="ARBA00023319"/>
    </source>
</evidence>
<dbReference type="InterPro" id="IPR050504">
    <property type="entry name" value="IgSF_BTN/MOG"/>
</dbReference>
<keyword evidence="7" id="KW-1133">Transmembrane helix</keyword>
<accession>A0A8T2K0Q9</accession>
<dbReference type="GO" id="GO:0050852">
    <property type="term" value="P:T cell receptor signaling pathway"/>
    <property type="evidence" value="ECO:0007669"/>
    <property type="project" value="TreeGrafter"/>
</dbReference>
<keyword evidence="5" id="KW-0325">Glycoprotein</keyword>
<feature type="transmembrane region" description="Helical" evidence="7">
    <location>
        <begin position="192"/>
        <end position="211"/>
    </location>
</feature>
<dbReference type="InterPro" id="IPR013106">
    <property type="entry name" value="Ig_V-set"/>
</dbReference>
<comment type="subcellular location">
    <subcellularLocation>
        <location evidence="1">Membrane</location>
    </subcellularLocation>
</comment>
<dbReference type="GO" id="GO:0050863">
    <property type="term" value="P:regulation of T cell activation"/>
    <property type="evidence" value="ECO:0007669"/>
    <property type="project" value="UniProtKB-ARBA"/>
</dbReference>
<keyword evidence="2" id="KW-0732">Signal</keyword>
<keyword evidence="3 7" id="KW-0472">Membrane</keyword>
<keyword evidence="6" id="KW-0393">Immunoglobulin domain</keyword>
<dbReference type="Gene3D" id="2.60.40.10">
    <property type="entry name" value="Immunoglobulins"/>
    <property type="match status" value="2"/>
</dbReference>
<evidence type="ECO:0000259" key="8">
    <source>
        <dbReference type="PROSITE" id="PS50835"/>
    </source>
</evidence>
<dbReference type="GO" id="GO:1903037">
    <property type="term" value="P:regulation of leukocyte cell-cell adhesion"/>
    <property type="evidence" value="ECO:0007669"/>
    <property type="project" value="UniProtKB-ARBA"/>
</dbReference>
<keyword evidence="4" id="KW-1015">Disulfide bond</keyword>